<evidence type="ECO:0000313" key="1">
    <source>
        <dbReference type="EMBL" id="KJF15872.1"/>
    </source>
</evidence>
<name>A0A0D8HDL3_9ACTN</name>
<sequence length="57" mass="6230">MTAGLIEYADTKLVLHSKPELITDAFRTESDSSNLVALGHKSQIASSALQVDRTRRS</sequence>
<comment type="caution">
    <text evidence="1">The sequence shown here is derived from an EMBL/GenBank/DDBJ whole genome shotgun (WGS) entry which is preliminary data.</text>
</comment>
<organism evidence="1 2">
    <name type="scientific">Acidithrix ferrooxidans</name>
    <dbReference type="NCBI Taxonomy" id="1280514"/>
    <lineage>
        <taxon>Bacteria</taxon>
        <taxon>Bacillati</taxon>
        <taxon>Actinomycetota</taxon>
        <taxon>Acidimicrobiia</taxon>
        <taxon>Acidimicrobiales</taxon>
        <taxon>Acidimicrobiaceae</taxon>
        <taxon>Acidithrix</taxon>
    </lineage>
</organism>
<keyword evidence="2" id="KW-1185">Reference proteome</keyword>
<evidence type="ECO:0000313" key="2">
    <source>
        <dbReference type="Proteomes" id="UP000032360"/>
    </source>
</evidence>
<proteinExistence type="predicted"/>
<dbReference type="EMBL" id="JXYS01000114">
    <property type="protein sequence ID" value="KJF15872.1"/>
    <property type="molecule type" value="Genomic_DNA"/>
</dbReference>
<dbReference type="RefSeq" id="WP_160291903.1">
    <property type="nucleotide sequence ID" value="NZ_JXYS01000114.1"/>
</dbReference>
<dbReference type="AlphaFoldDB" id="A0A0D8HDL3"/>
<accession>A0A0D8HDL3</accession>
<gene>
    <name evidence="1" type="ORF">AXFE_32760</name>
</gene>
<reference evidence="1 2" key="1">
    <citation type="submission" date="2015-01" db="EMBL/GenBank/DDBJ databases">
        <title>Draft genome of the acidophilic iron oxidizer Acidithrix ferrooxidans strain Py-F3.</title>
        <authorList>
            <person name="Poehlein A."/>
            <person name="Eisen S."/>
            <person name="Schloemann M."/>
            <person name="Johnson B.D."/>
            <person name="Daniel R."/>
            <person name="Muehling M."/>
        </authorList>
    </citation>
    <scope>NUCLEOTIDE SEQUENCE [LARGE SCALE GENOMIC DNA]</scope>
    <source>
        <strain evidence="1 2">Py-F3</strain>
    </source>
</reference>
<dbReference type="STRING" id="1280514.AXFE_32760"/>
<protein>
    <submittedName>
        <fullName evidence="1">Uncharacterized protein</fullName>
    </submittedName>
</protein>
<dbReference type="Proteomes" id="UP000032360">
    <property type="component" value="Unassembled WGS sequence"/>
</dbReference>